<keyword evidence="1" id="KW-0472">Membrane</keyword>
<keyword evidence="1" id="KW-0812">Transmembrane</keyword>
<keyword evidence="1" id="KW-1133">Transmembrane helix</keyword>
<proteinExistence type="predicted"/>
<evidence type="ECO:0000313" key="2">
    <source>
        <dbReference type="EMBL" id="SDA38210.1"/>
    </source>
</evidence>
<name>A0AAX3UFH8_9LACO</name>
<evidence type="ECO:0000313" key="4">
    <source>
        <dbReference type="Proteomes" id="UP000181860"/>
    </source>
</evidence>
<organism evidence="3 5">
    <name type="scientific">Lactobacillus kefiranofaciens</name>
    <dbReference type="NCBI Taxonomy" id="267818"/>
    <lineage>
        <taxon>Bacteria</taxon>
        <taxon>Bacillati</taxon>
        <taxon>Bacillota</taxon>
        <taxon>Bacilli</taxon>
        <taxon>Lactobacillales</taxon>
        <taxon>Lactobacillaceae</taxon>
        <taxon>Lactobacillus</taxon>
    </lineage>
</organism>
<dbReference type="Proteomes" id="UP001242513">
    <property type="component" value="Chromosome"/>
</dbReference>
<dbReference type="EMBL" id="FMXC01000001">
    <property type="protein sequence ID" value="SDA38210.1"/>
    <property type="molecule type" value="Genomic_DNA"/>
</dbReference>
<evidence type="ECO:0000313" key="3">
    <source>
        <dbReference type="EMBL" id="WGO86453.1"/>
    </source>
</evidence>
<evidence type="ECO:0000256" key="1">
    <source>
        <dbReference type="SAM" id="Phobius"/>
    </source>
</evidence>
<reference evidence="3" key="3">
    <citation type="submission" date="2023-04" db="EMBL/GenBank/DDBJ databases">
        <authorList>
            <person name="Wang Y."/>
        </authorList>
    </citation>
    <scope>NUCLEOTIDE SEQUENCE</scope>
    <source>
        <strain evidence="3">ZW18</strain>
    </source>
</reference>
<protein>
    <submittedName>
        <fullName evidence="3">Uncharacterized protein</fullName>
    </submittedName>
</protein>
<gene>
    <name evidence="3" type="ORF">QEJ78_03035</name>
    <name evidence="2" type="ORF">SAMN02983011_00220</name>
</gene>
<accession>A0AAX3UFH8</accession>
<evidence type="ECO:0000313" key="5">
    <source>
        <dbReference type="Proteomes" id="UP001242513"/>
    </source>
</evidence>
<keyword evidence="4" id="KW-1185">Reference proteome</keyword>
<dbReference type="AlphaFoldDB" id="A0AAX3UFH8"/>
<sequence length="88" mass="10510">MILGYEGNKAISIPGIIVGLIFIALAGYTWYFSYLQKTEKDYLFKLPYRNQVHAKKVFLLKKWHNFEIYQVRSEFQNYSILVISRKKK</sequence>
<reference evidence="2 4" key="1">
    <citation type="submission" date="2016-10" db="EMBL/GenBank/DDBJ databases">
        <authorList>
            <person name="Varghese N."/>
            <person name="Submissions S."/>
        </authorList>
    </citation>
    <scope>NUCLEOTIDE SEQUENCE [LARGE SCALE GENOMIC DNA]</scope>
    <source>
        <strain evidence="2 4">ATCC 43761</strain>
    </source>
</reference>
<dbReference type="Proteomes" id="UP000181860">
    <property type="component" value="Unassembled WGS sequence"/>
</dbReference>
<dbReference type="EMBL" id="CP123735">
    <property type="protein sequence ID" value="WGO86453.1"/>
    <property type="molecule type" value="Genomic_DNA"/>
</dbReference>
<feature type="transmembrane region" description="Helical" evidence="1">
    <location>
        <begin position="12"/>
        <end position="35"/>
    </location>
</feature>
<reference evidence="3" key="2">
    <citation type="journal article" date="2022" name="Food Funct.">
        <title>Lactobacillus kefiranofaciens ZW18 from Kefir enhances the anti-tumor effect of anti-programmed cell death 1 (PD-1) immunotherapy by modulating the gut microbiota.</title>
        <authorList>
            <person name="Zhao J."/>
            <person name="Wang Y."/>
            <person name="Wang J."/>
            <person name="Lv M."/>
            <person name="Zhou C."/>
            <person name="Jia L."/>
            <person name="Geng W."/>
        </authorList>
    </citation>
    <scope>NUCLEOTIDE SEQUENCE</scope>
    <source>
        <strain evidence="3">ZW18</strain>
    </source>
</reference>